<keyword evidence="1" id="KW-0812">Transmembrane</keyword>
<feature type="transmembrane region" description="Helical" evidence="1">
    <location>
        <begin position="30"/>
        <end position="48"/>
    </location>
</feature>
<accession>A0A6J6AG47</accession>
<sequence length="89" mass="9568">MAEPTPDFDPVRSRRQTIARLNDAANKLGYLLWAIAMGCFVTAFIIGFKGPLVTMVTACIIAGSILLAPSIIVGYAVKAAERDDLENGR</sequence>
<keyword evidence="1" id="KW-0472">Membrane</keyword>
<keyword evidence="1" id="KW-1133">Transmembrane helix</keyword>
<evidence type="ECO:0000313" key="3">
    <source>
        <dbReference type="EMBL" id="CAB4677411.1"/>
    </source>
</evidence>
<evidence type="ECO:0000256" key="1">
    <source>
        <dbReference type="SAM" id="Phobius"/>
    </source>
</evidence>
<evidence type="ECO:0000313" key="5">
    <source>
        <dbReference type="EMBL" id="CAB5050097.1"/>
    </source>
</evidence>
<evidence type="ECO:0000313" key="2">
    <source>
        <dbReference type="EMBL" id="CAB4367488.1"/>
    </source>
</evidence>
<organism evidence="2">
    <name type="scientific">freshwater metagenome</name>
    <dbReference type="NCBI Taxonomy" id="449393"/>
    <lineage>
        <taxon>unclassified sequences</taxon>
        <taxon>metagenomes</taxon>
        <taxon>ecological metagenomes</taxon>
    </lineage>
</organism>
<proteinExistence type="predicted"/>
<feature type="transmembrane region" description="Helical" evidence="1">
    <location>
        <begin position="55"/>
        <end position="77"/>
    </location>
</feature>
<dbReference type="EMBL" id="CAEZXA010000076">
    <property type="protein sequence ID" value="CAB4677411.1"/>
    <property type="molecule type" value="Genomic_DNA"/>
</dbReference>
<dbReference type="EMBL" id="CAFBQH010000048">
    <property type="protein sequence ID" value="CAB5050097.1"/>
    <property type="molecule type" value="Genomic_DNA"/>
</dbReference>
<reference evidence="2" key="1">
    <citation type="submission" date="2020-05" db="EMBL/GenBank/DDBJ databases">
        <authorList>
            <person name="Chiriac C."/>
            <person name="Salcher M."/>
            <person name="Ghai R."/>
            <person name="Kavagutti S V."/>
        </authorList>
    </citation>
    <scope>NUCLEOTIDE SEQUENCE</scope>
</reference>
<evidence type="ECO:0000313" key="4">
    <source>
        <dbReference type="EMBL" id="CAB4761049.1"/>
    </source>
</evidence>
<dbReference type="EMBL" id="CAETWZ010000014">
    <property type="protein sequence ID" value="CAB4367488.1"/>
    <property type="molecule type" value="Genomic_DNA"/>
</dbReference>
<gene>
    <name evidence="3" type="ORF">UFOPK2334_00934</name>
    <name evidence="4" type="ORF">UFOPK2870_00658</name>
    <name evidence="2" type="ORF">UFOPK4179_00271</name>
    <name evidence="5" type="ORF">UFOPK4293_00894</name>
</gene>
<dbReference type="EMBL" id="CAEZZL010000040">
    <property type="protein sequence ID" value="CAB4761049.1"/>
    <property type="molecule type" value="Genomic_DNA"/>
</dbReference>
<name>A0A6J6AG47_9ZZZZ</name>
<protein>
    <submittedName>
        <fullName evidence="2">Unannotated protein</fullName>
    </submittedName>
</protein>
<dbReference type="AlphaFoldDB" id="A0A6J6AG47"/>